<dbReference type="STRING" id="267212.GCA_001063965_00675"/>
<evidence type="ECO:0000256" key="5">
    <source>
        <dbReference type="ARBA" id="ARBA00022806"/>
    </source>
</evidence>
<comment type="miscellaneous">
    <text evidence="10">In the RecBCD complex, RecB has a slow 3'-5' helicase, an exonuclease activity and loads RecA onto ssDNA, RecD has a fast 5'-3' helicase activity, while RecC stimulates the ATPase and processivity of the RecB helicase and contributes to recognition of the Chi site.</text>
</comment>
<dbReference type="GO" id="GO:0000724">
    <property type="term" value="P:double-strand break repair via homologous recombination"/>
    <property type="evidence" value="ECO:0007669"/>
    <property type="project" value="UniProtKB-UniRule"/>
</dbReference>
<dbReference type="HOGENOM" id="CLU_007513_0_0_4"/>
<keyword evidence="9 10" id="KW-0234">DNA repair</keyword>
<comment type="caution">
    <text evidence="12">The sequence shown here is derived from an EMBL/GenBank/DDBJ whole genome shotgun (WGS) entry which is preliminary data.</text>
</comment>
<name>F2BF24_9NEIS</name>
<dbReference type="Pfam" id="PF17946">
    <property type="entry name" value="RecC_C"/>
    <property type="match status" value="1"/>
</dbReference>
<dbReference type="NCBIfam" id="TIGR01450">
    <property type="entry name" value="recC"/>
    <property type="match status" value="1"/>
</dbReference>
<evidence type="ECO:0000313" key="13">
    <source>
        <dbReference type="Proteomes" id="UP000004105"/>
    </source>
</evidence>
<dbReference type="InterPro" id="IPR011335">
    <property type="entry name" value="Restrct_endonuc-II-like"/>
</dbReference>
<keyword evidence="2 10" id="KW-0547">Nucleotide-binding</keyword>
<gene>
    <name evidence="10 12" type="primary">recC</name>
    <name evidence="12" type="ORF">HMPREF9123_2331</name>
</gene>
<dbReference type="PANTHER" id="PTHR30591">
    <property type="entry name" value="RECBCD ENZYME SUBUNIT RECC"/>
    <property type="match status" value="1"/>
</dbReference>
<dbReference type="InterPro" id="IPR027417">
    <property type="entry name" value="P-loop_NTPase"/>
</dbReference>
<dbReference type="RefSeq" id="WP_007343336.1">
    <property type="nucleotide sequence ID" value="NZ_GL878494.1"/>
</dbReference>
<dbReference type="InterPro" id="IPR013986">
    <property type="entry name" value="DExx_box_DNA_helicase_dom_sf"/>
</dbReference>
<evidence type="ECO:0000256" key="7">
    <source>
        <dbReference type="ARBA" id="ARBA00022840"/>
    </source>
</evidence>
<dbReference type="HAMAP" id="MF_01486">
    <property type="entry name" value="RecC"/>
    <property type="match status" value="1"/>
</dbReference>
<comment type="similarity">
    <text evidence="10">Belongs to the RecC family.</text>
</comment>
<feature type="domain" description="RecC C-terminal" evidence="11">
    <location>
        <begin position="769"/>
        <end position="988"/>
    </location>
</feature>
<dbReference type="GO" id="GO:0003678">
    <property type="term" value="F:DNA helicase activity"/>
    <property type="evidence" value="ECO:0007669"/>
    <property type="project" value="UniProtKB-UniRule"/>
</dbReference>
<evidence type="ECO:0000256" key="2">
    <source>
        <dbReference type="ARBA" id="ARBA00022741"/>
    </source>
</evidence>
<dbReference type="Proteomes" id="UP000004105">
    <property type="component" value="Unassembled WGS sequence"/>
</dbReference>
<dbReference type="OrthoDB" id="9762834at2"/>
<sequence length="1066" mass="120060">MLRLYQSNRLEDLAAMLQKVQQTKPLSEPLLPEEIIVQSQGMRRFIGNYLAEHGGIAANIRFSLPAGFNWRLTRALLPDIPELSPFDTEVMRWRLLGLFVSDGLSRPETAQAQAALSGYLCGGGAAAYQLAGELADIFDQYLVYRPDWIDAWQRDRLLGLGGDEAWQAELWRFLNDGQTAPHRVEMWHRLEQALQSPPDGLLPERICVFGITALAPMYLQLLHALAQHTEVHIFALNPASEYWGNIIEPAQILAAGGDADPAAAGHPLLASLGKQGRDFFNALAESEASTDLSAYPEAPLSDSLLHRLQYGLQTLTLPDKTATLDDSIRIVCAHSPLRELQILKDRLLELLAHDPTLQPRDIAVLTPNIEPYAPYIEAVFGQESGRPLPYSVADVKLSRRRPLLHAAEQTLAIFESRFEADKILGLLDTEPVLQRFGLTREDLPLLHDTIEHLNIRWGWDETMRGGADPLFTWQQGLDRIILGWILPDNGELWQNHAPWHTDPAVIPLLARLAAFLRRLARWRQTWQTPATVAVWTQRITDMLQDLFVQDNQARQDMQQLAQALARWRQETELARFGGELDCSVINRHLARYLGSRSEAGFLRGGITFCSMVPMRSLPFQTLCLLGLNDGQFPRNTRAAAFDLIARHPRRGDRARRDDDRYLFLEALLSARQHLHLSYVGRSIHNNEALAPSALLNELADCLADMTGQTASAITEQHTQQHPLQAYSPRYFDNSGLTSSRADYAAALNRPSENPAPFYTAPLTGDTPPQSVAHNDFLDFWKNPVRHWLRRNLDWRAPYHTQATPTNEPFAPTDERETAAAYTQARLLHQNFTDTAARLTARSLLPAGQIGALWRGQYETAAKNLDQTLLDSPPLPDTHYQYHSDGLTLHGSLTRLHRHGQIHLLDHRPNAPERTALLLQHLIYNAVRPEEAADLRSHWIQPDHTDTLPPIPQQHAQTLLDAWIAWWRTGQTQPLPYFPKTTLAAAEALLKNSKKSDTERRRAAHKAAYTAYFANKAGTPQADYPEVAQVFGRNNTPPIDEDPFWLLAEHLAHLLAATEQTEQTPPP</sequence>
<keyword evidence="1 10" id="KW-0540">Nuclease</keyword>
<evidence type="ECO:0000256" key="9">
    <source>
        <dbReference type="ARBA" id="ARBA00023204"/>
    </source>
</evidence>
<evidence type="ECO:0000259" key="11">
    <source>
        <dbReference type="Pfam" id="PF17946"/>
    </source>
</evidence>
<evidence type="ECO:0000256" key="4">
    <source>
        <dbReference type="ARBA" id="ARBA00022801"/>
    </source>
</evidence>
<dbReference type="Gene3D" id="1.10.10.160">
    <property type="match status" value="1"/>
</dbReference>
<dbReference type="PIRSF" id="PIRSF000980">
    <property type="entry name" value="RecC"/>
    <property type="match status" value="1"/>
</dbReference>
<dbReference type="SUPFAM" id="SSF52540">
    <property type="entry name" value="P-loop containing nucleoside triphosphate hydrolases"/>
    <property type="match status" value="2"/>
</dbReference>
<dbReference type="EMBL" id="AFAY01000048">
    <property type="protein sequence ID" value="EGF08896.1"/>
    <property type="molecule type" value="Genomic_DNA"/>
</dbReference>
<reference evidence="12 13" key="1">
    <citation type="submission" date="2011-02" db="EMBL/GenBank/DDBJ databases">
        <authorList>
            <person name="Muzny D."/>
            <person name="Qin X."/>
            <person name="Deng J."/>
            <person name="Jiang H."/>
            <person name="Liu Y."/>
            <person name="Qu J."/>
            <person name="Song X.-Z."/>
            <person name="Zhang L."/>
            <person name="Thornton R."/>
            <person name="Coyle M."/>
            <person name="Francisco L."/>
            <person name="Jackson L."/>
            <person name="Javaid M."/>
            <person name="Korchina V."/>
            <person name="Kovar C."/>
            <person name="Mata R."/>
            <person name="Mathew T."/>
            <person name="Ngo R."/>
            <person name="Nguyen L."/>
            <person name="Nguyen N."/>
            <person name="Okwuonu G."/>
            <person name="Ongeri F."/>
            <person name="Pham C."/>
            <person name="Simmons D."/>
            <person name="Wilczek-Boney K."/>
            <person name="Hale W."/>
            <person name="Jakkamsetti A."/>
            <person name="Pham P."/>
            <person name="Ruth R."/>
            <person name="San Lucas F."/>
            <person name="Warren J."/>
            <person name="Zhang J."/>
            <person name="Zhao Z."/>
            <person name="Zhou C."/>
            <person name="Zhu D."/>
            <person name="Lee S."/>
            <person name="Bess C."/>
            <person name="Blankenburg K."/>
            <person name="Forbes L."/>
            <person name="Fu Q."/>
            <person name="Gubbala S."/>
            <person name="Hirani K."/>
            <person name="Jayaseelan J.C."/>
            <person name="Lara F."/>
            <person name="Munidasa M."/>
            <person name="Palculict T."/>
            <person name="Patil S."/>
            <person name="Pu L.-L."/>
            <person name="Saada N."/>
            <person name="Tang L."/>
            <person name="Weissenberger G."/>
            <person name="Zhu Y."/>
            <person name="Hemphill L."/>
            <person name="Shang Y."/>
            <person name="Youmans B."/>
            <person name="Ayvaz T."/>
            <person name="Ross M."/>
            <person name="Santibanez J."/>
            <person name="Aqrawi P."/>
            <person name="Gross S."/>
            <person name="Joshi V."/>
            <person name="Fowler G."/>
            <person name="Nazareth L."/>
            <person name="Reid J."/>
            <person name="Worley K."/>
            <person name="Petrosino J."/>
            <person name="Highlander S."/>
            <person name="Gibbs R."/>
        </authorList>
    </citation>
    <scope>NUCLEOTIDE SEQUENCE [LARGE SCALE GENOMIC DNA]</scope>
    <source>
        <strain evidence="12 13">ATCC BAA-1200</strain>
    </source>
</reference>
<evidence type="ECO:0000256" key="6">
    <source>
        <dbReference type="ARBA" id="ARBA00022839"/>
    </source>
</evidence>
<dbReference type="Gene3D" id="3.40.50.10930">
    <property type="match status" value="1"/>
</dbReference>
<evidence type="ECO:0000256" key="10">
    <source>
        <dbReference type="HAMAP-Rule" id="MF_01486"/>
    </source>
</evidence>
<dbReference type="GO" id="GO:0005524">
    <property type="term" value="F:ATP binding"/>
    <property type="evidence" value="ECO:0007669"/>
    <property type="project" value="UniProtKB-UniRule"/>
</dbReference>
<comment type="function">
    <text evidence="10">A helicase/nuclease that prepares dsDNA breaks (DSB) for recombinational DNA repair. Binds to DSBs and unwinds DNA via a highly rapid and processive ATP-dependent bidirectional helicase activity. Unwinds dsDNA until it encounters a Chi (crossover hotspot instigator) sequence from the 3' direction. Cuts ssDNA a few nucleotides 3' to the Chi site. The properties and activities of the enzyme are changed at Chi. The Chi-altered holoenzyme produces a long 3'-ssDNA overhang and facilitates RecA-binding to the ssDNA for homologous DNA recombination and repair. Holoenzyme degrades any linearized DNA that is unable to undergo homologous recombination. In the holoenzyme this subunit recognizes the wild-type Chi sequence, and when added to isolated RecB increases its ATP-dependent helicase processivity.</text>
</comment>
<dbReference type="PANTHER" id="PTHR30591:SF1">
    <property type="entry name" value="RECBCD ENZYME SUBUNIT RECC"/>
    <property type="match status" value="1"/>
</dbReference>
<keyword evidence="5 10" id="KW-0347">Helicase</keyword>
<organism evidence="12 13">
    <name type="scientific">Neisseria bacilliformis ATCC BAA-1200</name>
    <dbReference type="NCBI Taxonomy" id="888742"/>
    <lineage>
        <taxon>Bacteria</taxon>
        <taxon>Pseudomonadati</taxon>
        <taxon>Pseudomonadota</taxon>
        <taxon>Betaproteobacteria</taxon>
        <taxon>Neisseriales</taxon>
        <taxon>Neisseriaceae</taxon>
        <taxon>Neisseria</taxon>
    </lineage>
</organism>
<evidence type="ECO:0000313" key="12">
    <source>
        <dbReference type="EMBL" id="EGF08896.1"/>
    </source>
</evidence>
<keyword evidence="3 10" id="KW-0227">DNA damage</keyword>
<dbReference type="Pfam" id="PF04257">
    <property type="entry name" value="Exonuc_V_gamma"/>
    <property type="match status" value="1"/>
</dbReference>
<keyword evidence="13" id="KW-1185">Reference proteome</keyword>
<comment type="subunit">
    <text evidence="10">Heterotrimer of RecB, RecC and RecD. All subunits contribute to DNA-binding.</text>
</comment>
<dbReference type="GO" id="GO:0009338">
    <property type="term" value="C:exodeoxyribonuclease V complex"/>
    <property type="evidence" value="ECO:0007669"/>
    <property type="project" value="InterPro"/>
</dbReference>
<dbReference type="AlphaFoldDB" id="F2BF24"/>
<dbReference type="Gene3D" id="3.40.50.300">
    <property type="entry name" value="P-loop containing nucleotide triphosphate hydrolases"/>
    <property type="match status" value="2"/>
</dbReference>
<dbReference type="InterPro" id="IPR041500">
    <property type="entry name" value="RecC_C"/>
</dbReference>
<keyword evidence="8 10" id="KW-0238">DNA-binding</keyword>
<accession>F2BF24</accession>
<keyword evidence="4 10" id="KW-0378">Hydrolase</keyword>
<proteinExistence type="inferred from homology"/>
<evidence type="ECO:0000256" key="3">
    <source>
        <dbReference type="ARBA" id="ARBA00022763"/>
    </source>
</evidence>
<protein>
    <recommendedName>
        <fullName evidence="10">RecBCD enzyme subunit RecC</fullName>
    </recommendedName>
    <alternativeName>
        <fullName evidence="10">Exonuclease V subunit RecC</fullName>
        <shortName evidence="10">ExoV subunit RecC</shortName>
    </alternativeName>
    <alternativeName>
        <fullName evidence="10">Helicase/nuclease RecBCD subunit RecC</fullName>
    </alternativeName>
</protein>
<dbReference type="GO" id="GO:0003677">
    <property type="term" value="F:DNA binding"/>
    <property type="evidence" value="ECO:0007669"/>
    <property type="project" value="UniProtKB-UniRule"/>
</dbReference>
<dbReference type="GO" id="GO:0008854">
    <property type="term" value="F:exodeoxyribonuclease V activity"/>
    <property type="evidence" value="ECO:0007669"/>
    <property type="project" value="InterPro"/>
</dbReference>
<keyword evidence="7 10" id="KW-0067">ATP-binding</keyword>
<dbReference type="SUPFAM" id="SSF52980">
    <property type="entry name" value="Restriction endonuclease-like"/>
    <property type="match status" value="1"/>
</dbReference>
<keyword evidence="6 10" id="KW-0269">Exonuclease</keyword>
<evidence type="ECO:0000256" key="8">
    <source>
        <dbReference type="ARBA" id="ARBA00023125"/>
    </source>
</evidence>
<evidence type="ECO:0000256" key="1">
    <source>
        <dbReference type="ARBA" id="ARBA00022722"/>
    </source>
</evidence>
<dbReference type="InterPro" id="IPR006697">
    <property type="entry name" value="RecC"/>
</dbReference>